<dbReference type="RefSeq" id="WP_124540162.1">
    <property type="nucleotide sequence ID" value="NZ_QUSW01000002.1"/>
</dbReference>
<evidence type="ECO:0000256" key="5">
    <source>
        <dbReference type="ARBA" id="ARBA00022475"/>
    </source>
</evidence>
<name>A0A3N7J2T8_9BURK</name>
<dbReference type="GO" id="GO:0006935">
    <property type="term" value="P:chemotaxis"/>
    <property type="evidence" value="ECO:0007669"/>
    <property type="project" value="UniProtKB-KW"/>
</dbReference>
<feature type="compositionally biased region" description="Basic and acidic residues" evidence="11">
    <location>
        <begin position="123"/>
        <end position="138"/>
    </location>
</feature>
<dbReference type="Gene3D" id="1.10.287.1700">
    <property type="match status" value="1"/>
</dbReference>
<evidence type="ECO:0000256" key="11">
    <source>
        <dbReference type="SAM" id="MobiDB-lite"/>
    </source>
</evidence>
<sequence length="158" mass="18372">MNPMQPLFSLLTQTERERDQAWAEAQAAAQAHQTAAAQVEQLLAYRREYENRWSNQFRTEGRIELVHCYRGFMDRLTQAVEQQERVAAYAQTQMERTRAKLTEEELRVASVRKLIERRQQELRLSADRQEQKQTDEFGSRMAWGANGSPFGLGLPRAA</sequence>
<evidence type="ECO:0000256" key="3">
    <source>
        <dbReference type="ARBA" id="ARBA00020392"/>
    </source>
</evidence>
<keyword evidence="12" id="KW-0966">Cell projection</keyword>
<dbReference type="GO" id="GO:0015031">
    <property type="term" value="P:protein transport"/>
    <property type="evidence" value="ECO:0007669"/>
    <property type="project" value="UniProtKB-KW"/>
</dbReference>
<keyword evidence="9" id="KW-0472">Membrane</keyword>
<evidence type="ECO:0000256" key="1">
    <source>
        <dbReference type="ARBA" id="ARBA00004413"/>
    </source>
</evidence>
<dbReference type="GO" id="GO:0044781">
    <property type="term" value="P:bacterial-type flagellum organization"/>
    <property type="evidence" value="ECO:0007669"/>
    <property type="project" value="UniProtKB-KW"/>
</dbReference>
<keyword evidence="5" id="KW-1003">Cell membrane</keyword>
<keyword evidence="8" id="KW-0653">Protein transport</keyword>
<keyword evidence="7" id="KW-1005">Bacterial flagellum biogenesis</keyword>
<keyword evidence="13" id="KW-1185">Reference proteome</keyword>
<dbReference type="GO" id="GO:0009288">
    <property type="term" value="C:bacterial-type flagellum"/>
    <property type="evidence" value="ECO:0007669"/>
    <property type="project" value="InterPro"/>
</dbReference>
<evidence type="ECO:0000313" key="12">
    <source>
        <dbReference type="EMBL" id="RQP25252.1"/>
    </source>
</evidence>
<keyword evidence="6" id="KW-0145">Chemotaxis</keyword>
<dbReference type="Proteomes" id="UP000267464">
    <property type="component" value="Unassembled WGS sequence"/>
</dbReference>
<evidence type="ECO:0000256" key="10">
    <source>
        <dbReference type="ARBA" id="ARBA00023225"/>
    </source>
</evidence>
<reference evidence="12 13" key="1">
    <citation type="submission" date="2018-08" db="EMBL/GenBank/DDBJ databases">
        <authorList>
            <person name="Khan S.A."/>
            <person name="Jeon C.O."/>
            <person name="Chun B.H."/>
            <person name="Jeong S.E."/>
        </authorList>
    </citation>
    <scope>NUCLEOTIDE SEQUENCE [LARGE SCALE GENOMIC DNA]</scope>
    <source>
        <strain evidence="12 13">S-16</strain>
    </source>
</reference>
<evidence type="ECO:0000256" key="6">
    <source>
        <dbReference type="ARBA" id="ARBA00022500"/>
    </source>
</evidence>
<dbReference type="InterPro" id="IPR052570">
    <property type="entry name" value="FliJ"/>
</dbReference>
<dbReference type="InterPro" id="IPR053716">
    <property type="entry name" value="Flag_assembly_chemotaxis_eff"/>
</dbReference>
<dbReference type="GO" id="GO:0005886">
    <property type="term" value="C:plasma membrane"/>
    <property type="evidence" value="ECO:0007669"/>
    <property type="project" value="UniProtKB-SubCell"/>
</dbReference>
<feature type="region of interest" description="Disordered" evidence="11">
    <location>
        <begin position="123"/>
        <end position="158"/>
    </location>
</feature>
<accession>A0A3N7J2T8</accession>
<evidence type="ECO:0000256" key="4">
    <source>
        <dbReference type="ARBA" id="ARBA00022448"/>
    </source>
</evidence>
<reference evidence="12 13" key="2">
    <citation type="submission" date="2018-12" db="EMBL/GenBank/DDBJ databases">
        <title>Rhizobacter gummiphilus sp. nov., a rubber-degrading bacterium isolated from the soil of a botanical garden in Japan.</title>
        <authorList>
            <person name="Shunsuke S.S."/>
        </authorList>
    </citation>
    <scope>NUCLEOTIDE SEQUENCE [LARGE SCALE GENOMIC DNA]</scope>
    <source>
        <strain evidence="12 13">S-16</strain>
    </source>
</reference>
<dbReference type="OrthoDB" id="8687958at2"/>
<comment type="subcellular location">
    <subcellularLocation>
        <location evidence="1">Cell membrane</location>
        <topology evidence="1">Peripheral membrane protein</topology>
        <orientation evidence="1">Cytoplasmic side</orientation>
    </subcellularLocation>
</comment>
<comment type="similarity">
    <text evidence="2">Belongs to the FliJ family.</text>
</comment>
<keyword evidence="12" id="KW-0969">Cilium</keyword>
<comment type="caution">
    <text evidence="12">The sequence shown here is derived from an EMBL/GenBank/DDBJ whole genome shotgun (WGS) entry which is preliminary data.</text>
</comment>
<dbReference type="Pfam" id="PF02050">
    <property type="entry name" value="FliJ"/>
    <property type="match status" value="1"/>
</dbReference>
<evidence type="ECO:0000256" key="2">
    <source>
        <dbReference type="ARBA" id="ARBA00010004"/>
    </source>
</evidence>
<dbReference type="InterPro" id="IPR012823">
    <property type="entry name" value="Flagell_FliJ"/>
</dbReference>
<dbReference type="EMBL" id="QUSW01000002">
    <property type="protein sequence ID" value="RQP25252.1"/>
    <property type="molecule type" value="Genomic_DNA"/>
</dbReference>
<evidence type="ECO:0000256" key="8">
    <source>
        <dbReference type="ARBA" id="ARBA00022927"/>
    </source>
</evidence>
<dbReference type="PANTHER" id="PTHR38786">
    <property type="entry name" value="FLAGELLAR FLIJ PROTEIN"/>
    <property type="match status" value="1"/>
</dbReference>
<evidence type="ECO:0000256" key="7">
    <source>
        <dbReference type="ARBA" id="ARBA00022795"/>
    </source>
</evidence>
<dbReference type="NCBIfam" id="TIGR02473">
    <property type="entry name" value="flagell_FliJ"/>
    <property type="match status" value="1"/>
</dbReference>
<evidence type="ECO:0000256" key="9">
    <source>
        <dbReference type="ARBA" id="ARBA00023136"/>
    </source>
</evidence>
<keyword evidence="4" id="KW-0813">Transport</keyword>
<dbReference type="AlphaFoldDB" id="A0A3N7J2T8"/>
<organism evidence="12 13">
    <name type="scientific">Piscinibacter terrae</name>
    <dbReference type="NCBI Taxonomy" id="2496871"/>
    <lineage>
        <taxon>Bacteria</taxon>
        <taxon>Pseudomonadati</taxon>
        <taxon>Pseudomonadota</taxon>
        <taxon>Betaproteobacteria</taxon>
        <taxon>Burkholderiales</taxon>
        <taxon>Sphaerotilaceae</taxon>
        <taxon>Piscinibacter</taxon>
    </lineage>
</organism>
<evidence type="ECO:0000313" key="13">
    <source>
        <dbReference type="Proteomes" id="UP000267464"/>
    </source>
</evidence>
<keyword evidence="12" id="KW-0282">Flagellum</keyword>
<dbReference type="PANTHER" id="PTHR38786:SF1">
    <property type="entry name" value="FLAGELLAR FLIJ PROTEIN"/>
    <property type="match status" value="1"/>
</dbReference>
<protein>
    <recommendedName>
        <fullName evidence="3">Flagellar FliJ protein</fullName>
    </recommendedName>
</protein>
<proteinExistence type="inferred from homology"/>
<dbReference type="GO" id="GO:0071973">
    <property type="term" value="P:bacterial-type flagellum-dependent cell motility"/>
    <property type="evidence" value="ECO:0007669"/>
    <property type="project" value="InterPro"/>
</dbReference>
<gene>
    <name evidence="12" type="primary">fliJ</name>
    <name evidence="12" type="ORF">DZC73_10485</name>
</gene>
<keyword evidence="10" id="KW-1006">Bacterial flagellum protein export</keyword>